<dbReference type="EMBL" id="JBFSSG010000166">
    <property type="protein sequence ID" value="MEZ8724654.1"/>
    <property type="molecule type" value="Genomic_DNA"/>
</dbReference>
<accession>A0ABV4N5L7</accession>
<dbReference type="Proteomes" id="UP001570071">
    <property type="component" value="Unassembled WGS sequence"/>
</dbReference>
<feature type="non-terminal residue" evidence="1">
    <location>
        <position position="1"/>
    </location>
</feature>
<proteinExistence type="predicted"/>
<sequence>ISDESETSPISAFKRNDWLSQALGHKGHSDLTFFAKSRRDSDISEELYLFCDDDQLQTAIIDFFSSKLPAVPREAIESAAFQMSMGEYFRVLNTPLTEEDSEALSKLGGYGMDDTYRG</sequence>
<comment type="caution">
    <text evidence="1">The sequence shown here is derived from an EMBL/GenBank/DDBJ whole genome shotgun (WGS) entry which is preliminary data.</text>
</comment>
<evidence type="ECO:0000313" key="1">
    <source>
        <dbReference type="EMBL" id="MEZ8724654.1"/>
    </source>
</evidence>
<organism evidence="1 2">
    <name type="scientific">Vibrio pomeroyi</name>
    <dbReference type="NCBI Taxonomy" id="198832"/>
    <lineage>
        <taxon>Bacteria</taxon>
        <taxon>Pseudomonadati</taxon>
        <taxon>Pseudomonadota</taxon>
        <taxon>Gammaproteobacteria</taxon>
        <taxon>Vibrionales</taxon>
        <taxon>Vibrionaceae</taxon>
        <taxon>Vibrio</taxon>
    </lineage>
</organism>
<name>A0ABV4N5L7_9VIBR</name>
<protein>
    <submittedName>
        <fullName evidence="1">Uncharacterized protein</fullName>
    </submittedName>
</protein>
<gene>
    <name evidence="1" type="ORF">AB6D66_26795</name>
</gene>
<dbReference type="RefSeq" id="WP_372127072.1">
    <property type="nucleotide sequence ID" value="NZ_JBFSSG010000166.1"/>
</dbReference>
<reference evidence="1 2" key="1">
    <citation type="journal article" date="2024" name="ISME J.">
        <title>Tailless and filamentous prophages are predominant in marine Vibrio.</title>
        <authorList>
            <person name="Steensen K."/>
            <person name="Seneca J."/>
            <person name="Bartlau N."/>
            <person name="Yu X.A."/>
            <person name="Hussain F.A."/>
            <person name="Polz M.F."/>
        </authorList>
    </citation>
    <scope>NUCLEOTIDE SEQUENCE [LARGE SCALE GENOMIC DNA]</scope>
    <source>
        <strain evidence="1 2">10N.239.312.F12</strain>
    </source>
</reference>
<evidence type="ECO:0000313" key="2">
    <source>
        <dbReference type="Proteomes" id="UP001570071"/>
    </source>
</evidence>
<keyword evidence="2" id="KW-1185">Reference proteome</keyword>